<gene>
    <name evidence="1" type="ordered locus">Sden_1291</name>
</gene>
<dbReference type="EMBL" id="CP000302">
    <property type="protein sequence ID" value="ABE54577.1"/>
    <property type="molecule type" value="Genomic_DNA"/>
</dbReference>
<dbReference type="Gene3D" id="3.40.50.11190">
    <property type="match status" value="1"/>
</dbReference>
<dbReference type="GO" id="GO:0016740">
    <property type="term" value="F:transferase activity"/>
    <property type="evidence" value="ECO:0007669"/>
    <property type="project" value="UniProtKB-KW"/>
</dbReference>
<dbReference type="STRING" id="318161.Sden_1291"/>
<dbReference type="HOGENOM" id="CLU_023406_1_0_6"/>
<evidence type="ECO:0000313" key="1">
    <source>
        <dbReference type="EMBL" id="ABE54577.1"/>
    </source>
</evidence>
<dbReference type="OrthoDB" id="6290225at2"/>
<sequence>MINVLFICNGDQQTGFGHVSRCLNIASELLRLKANLSIQFQGSYGDFASKAISSAGFVHGNHEPLQQLEGVSLVFVDDYHITETRLNSFKQAGCAIAIIDDFDIFCWPSIDLIINFRFLAEKLYRSNGKHLLGLKYFPVKSSLITLRQSRLEQQCHDKNLCNILVFISGTESGDSGKNIVLALDKIVSNSNIYWLTTINHDVELKHNTLKKIDYVNDMYELYKDVDVVFSGGGLSKYEAGFCIIPNAVISQTAMQQQDTDILAQHNLCFDLGITEHMDQDTLQENISYFLSPKVLNAQRNALKTHYDSQSLQSVASRVLALIDERTK</sequence>
<dbReference type="Gene3D" id="3.40.50.2000">
    <property type="entry name" value="Glycogen Phosphorylase B"/>
    <property type="match status" value="1"/>
</dbReference>
<keyword evidence="2" id="KW-1185">Reference proteome</keyword>
<dbReference type="KEGG" id="sdn:Sden_1291"/>
<evidence type="ECO:0000313" key="2">
    <source>
        <dbReference type="Proteomes" id="UP000001982"/>
    </source>
</evidence>
<name>Q12PP9_SHEDO</name>
<dbReference type="RefSeq" id="WP_011495736.1">
    <property type="nucleotide sequence ID" value="NC_007954.1"/>
</dbReference>
<keyword evidence="1" id="KW-0808">Transferase</keyword>
<accession>Q12PP9</accession>
<dbReference type="eggNOG" id="COG3980">
    <property type="taxonomic scope" value="Bacteria"/>
</dbReference>
<protein>
    <submittedName>
        <fullName evidence="1">Spore coat polysaccharide biosynthesis protein predicted glycosyltransferase-like protein</fullName>
    </submittedName>
</protein>
<organism evidence="1 2">
    <name type="scientific">Shewanella denitrificans (strain OS217 / ATCC BAA-1090 / DSM 15013)</name>
    <dbReference type="NCBI Taxonomy" id="318161"/>
    <lineage>
        <taxon>Bacteria</taxon>
        <taxon>Pseudomonadati</taxon>
        <taxon>Pseudomonadota</taxon>
        <taxon>Gammaproteobacteria</taxon>
        <taxon>Alteromonadales</taxon>
        <taxon>Shewanellaceae</taxon>
        <taxon>Shewanella</taxon>
    </lineage>
</organism>
<dbReference type="AlphaFoldDB" id="Q12PP9"/>
<dbReference type="Proteomes" id="UP000001982">
    <property type="component" value="Chromosome"/>
</dbReference>
<proteinExistence type="predicted"/>
<reference evidence="1 2" key="1">
    <citation type="submission" date="2006-03" db="EMBL/GenBank/DDBJ databases">
        <title>Complete sequence of Shewanella denitrificans OS217.</title>
        <authorList>
            <consortium name="US DOE Joint Genome Institute"/>
            <person name="Copeland A."/>
            <person name="Lucas S."/>
            <person name="Lapidus A."/>
            <person name="Barry K."/>
            <person name="Detter J.C."/>
            <person name="Glavina del Rio T."/>
            <person name="Hammon N."/>
            <person name="Israni S."/>
            <person name="Dalin E."/>
            <person name="Tice H."/>
            <person name="Pitluck S."/>
            <person name="Brettin T."/>
            <person name="Bruce D."/>
            <person name="Han C."/>
            <person name="Tapia R."/>
            <person name="Gilna P."/>
            <person name="Kiss H."/>
            <person name="Schmutz J."/>
            <person name="Larimer F."/>
            <person name="Land M."/>
            <person name="Hauser L."/>
            <person name="Kyrpides N."/>
            <person name="Lykidis A."/>
            <person name="Richardson P."/>
        </authorList>
    </citation>
    <scope>NUCLEOTIDE SEQUENCE [LARGE SCALE GENOMIC DNA]</scope>
    <source>
        <strain evidence="2">OS217 / ATCC BAA-1090 / DSM 15013</strain>
    </source>
</reference>